<feature type="region of interest" description="Disordered" evidence="1">
    <location>
        <begin position="25"/>
        <end position="45"/>
    </location>
</feature>
<dbReference type="Proteomes" id="UP000239735">
    <property type="component" value="Unassembled WGS sequence"/>
</dbReference>
<dbReference type="AlphaFoldDB" id="A0A2N9M3T4"/>
<dbReference type="EMBL" id="OKRB01000136">
    <property type="protein sequence ID" value="SPE30098.1"/>
    <property type="molecule type" value="Genomic_DNA"/>
</dbReference>
<evidence type="ECO:0000313" key="2">
    <source>
        <dbReference type="EMBL" id="SPE30098.1"/>
    </source>
</evidence>
<evidence type="ECO:0000313" key="3">
    <source>
        <dbReference type="Proteomes" id="UP000239735"/>
    </source>
</evidence>
<accession>A0A2N9M3T4</accession>
<gene>
    <name evidence="2" type="ORF">SBA5_750003</name>
</gene>
<proteinExistence type="predicted"/>
<evidence type="ECO:0000256" key="1">
    <source>
        <dbReference type="SAM" id="MobiDB-lite"/>
    </source>
</evidence>
<sequence>MKDENAASSLTPELAPSALKRKGHEPIVFVKRDRKPATSSITHSQVLDGGNQSLEIVRADGTLSQEALEGCFLARRALTEIEDEICRALANKADVEPGVHTALLEPARDNDGKVYAKLVIR</sequence>
<reference evidence="3" key="1">
    <citation type="submission" date="2018-02" db="EMBL/GenBank/DDBJ databases">
        <authorList>
            <person name="Hausmann B."/>
        </authorList>
    </citation>
    <scope>NUCLEOTIDE SEQUENCE [LARGE SCALE GENOMIC DNA]</scope>
    <source>
        <strain evidence="3">Peat soil MAG SbA5</strain>
    </source>
</reference>
<protein>
    <submittedName>
        <fullName evidence="2">Uncharacterized protein</fullName>
    </submittedName>
</protein>
<name>A0A2N9M3T4_9BACT</name>
<organism evidence="2 3">
    <name type="scientific">Candidatus Sulfuritelmatomonas gaucii</name>
    <dbReference type="NCBI Taxonomy" id="2043161"/>
    <lineage>
        <taxon>Bacteria</taxon>
        <taxon>Pseudomonadati</taxon>
        <taxon>Acidobacteriota</taxon>
        <taxon>Terriglobia</taxon>
        <taxon>Terriglobales</taxon>
        <taxon>Acidobacteriaceae</taxon>
        <taxon>Candidatus Sulfuritelmatomonas</taxon>
    </lineage>
</organism>